<dbReference type="EMBL" id="OCNE01000005">
    <property type="protein sequence ID" value="SOD62391.1"/>
    <property type="molecule type" value="Genomic_DNA"/>
</dbReference>
<dbReference type="Gene3D" id="3.30.360.10">
    <property type="entry name" value="Dihydrodipicolinate Reductase, domain 2"/>
    <property type="match status" value="1"/>
</dbReference>
<dbReference type="SUPFAM" id="SSF55347">
    <property type="entry name" value="Glyceraldehyde-3-phosphate dehydrogenase-like, C-terminal domain"/>
    <property type="match status" value="1"/>
</dbReference>
<protein>
    <submittedName>
        <fullName evidence="4">Predicted dehydrogenase</fullName>
    </submittedName>
</protein>
<evidence type="ECO:0000259" key="2">
    <source>
        <dbReference type="Pfam" id="PF01408"/>
    </source>
</evidence>
<keyword evidence="5" id="KW-1185">Reference proteome</keyword>
<feature type="domain" description="GFO/IDH/MocA-like oxidoreductase" evidence="3">
    <location>
        <begin position="149"/>
        <end position="283"/>
    </location>
</feature>
<dbReference type="RefSeq" id="WP_097230859.1">
    <property type="nucleotide sequence ID" value="NZ_OCNE01000005.1"/>
</dbReference>
<evidence type="ECO:0000256" key="1">
    <source>
        <dbReference type="ARBA" id="ARBA00023002"/>
    </source>
</evidence>
<dbReference type="Pfam" id="PF01408">
    <property type="entry name" value="GFO_IDH_MocA"/>
    <property type="match status" value="1"/>
</dbReference>
<evidence type="ECO:0000313" key="4">
    <source>
        <dbReference type="EMBL" id="SOD62391.1"/>
    </source>
</evidence>
<dbReference type="PANTHER" id="PTHR43818">
    <property type="entry name" value="BCDNA.GH03377"/>
    <property type="match status" value="1"/>
</dbReference>
<keyword evidence="1" id="KW-0560">Oxidoreductase</keyword>
<dbReference type="Proteomes" id="UP000219072">
    <property type="component" value="Unassembled WGS sequence"/>
</dbReference>
<dbReference type="InterPro" id="IPR050463">
    <property type="entry name" value="Gfo/Idh/MocA_oxidrdct_glycsds"/>
</dbReference>
<reference evidence="4 5" key="1">
    <citation type="submission" date="2017-09" db="EMBL/GenBank/DDBJ databases">
        <authorList>
            <person name="Ehlers B."/>
            <person name="Leendertz F.H."/>
        </authorList>
    </citation>
    <scope>NUCLEOTIDE SEQUENCE [LARGE SCALE GENOMIC DNA]</scope>
    <source>
        <strain evidence="4 5">CGMCC 4.7095</strain>
    </source>
</reference>
<feature type="domain" description="Gfo/Idh/MocA-like oxidoreductase N-terminal" evidence="2">
    <location>
        <begin position="11"/>
        <end position="137"/>
    </location>
</feature>
<name>A0A286DUP9_9ACTN</name>
<organism evidence="4 5">
    <name type="scientific">Streptomyces zhaozhouensis</name>
    <dbReference type="NCBI Taxonomy" id="1300267"/>
    <lineage>
        <taxon>Bacteria</taxon>
        <taxon>Bacillati</taxon>
        <taxon>Actinomycetota</taxon>
        <taxon>Actinomycetes</taxon>
        <taxon>Kitasatosporales</taxon>
        <taxon>Streptomycetaceae</taxon>
        <taxon>Streptomyces</taxon>
    </lineage>
</organism>
<accession>A0A286DUP9</accession>
<dbReference type="GO" id="GO:0016491">
    <property type="term" value="F:oxidoreductase activity"/>
    <property type="evidence" value="ECO:0007669"/>
    <property type="project" value="UniProtKB-KW"/>
</dbReference>
<evidence type="ECO:0000313" key="5">
    <source>
        <dbReference type="Proteomes" id="UP000219072"/>
    </source>
</evidence>
<dbReference type="InterPro" id="IPR036291">
    <property type="entry name" value="NAD(P)-bd_dom_sf"/>
</dbReference>
<dbReference type="InterPro" id="IPR000683">
    <property type="entry name" value="Gfo/Idh/MocA-like_OxRdtase_N"/>
</dbReference>
<dbReference type="Pfam" id="PF22725">
    <property type="entry name" value="GFO_IDH_MocA_C3"/>
    <property type="match status" value="1"/>
</dbReference>
<gene>
    <name evidence="4" type="ORF">SAMN06297387_105207</name>
</gene>
<dbReference type="GO" id="GO:0000166">
    <property type="term" value="F:nucleotide binding"/>
    <property type="evidence" value="ECO:0007669"/>
    <property type="project" value="InterPro"/>
</dbReference>
<dbReference type="AlphaFoldDB" id="A0A286DUP9"/>
<dbReference type="PANTHER" id="PTHR43818:SF11">
    <property type="entry name" value="BCDNA.GH03377"/>
    <property type="match status" value="1"/>
</dbReference>
<dbReference type="Gene3D" id="3.40.50.720">
    <property type="entry name" value="NAD(P)-binding Rossmann-like Domain"/>
    <property type="match status" value="1"/>
</dbReference>
<dbReference type="SUPFAM" id="SSF51735">
    <property type="entry name" value="NAD(P)-binding Rossmann-fold domains"/>
    <property type="match status" value="1"/>
</dbReference>
<dbReference type="InterPro" id="IPR055170">
    <property type="entry name" value="GFO_IDH_MocA-like_dom"/>
</dbReference>
<dbReference type="OrthoDB" id="9792085at2"/>
<sequence length="387" mass="41393">MPNPSTSPTLGVGMVGYAFMGAAHSQGWRSVGRAFDLPLSPVMAAVCGRDRAKATAAADKLGWAATETDWRALIARDDVQLVDICSPGDSHAEIAIAALEAGKHVLCEKPLANTVAEAEAMVAAAEAARERGQLAMVGFNYRRVPALALARKLVADGRIGALRHVRAVYLQDWGADPELKLVWRLRKELAGSGALGDLGAHVVDLTQHLTGELITGVSAHTETFVKERELPDGSGFGQVTVDDAALFSGRLTSGALASFEVSRFATGRKNALRVELNGSRGSLAFDLERLNELEFYDNDQPASEGGFRRILVTEPDHPFLEGWWPPGHGLGYEHTFAHQARDLVQAIADGTQPRPSFADGLQVQRVLAAIEESAEKNAVHTPVPAAE</sequence>
<proteinExistence type="predicted"/>
<evidence type="ECO:0000259" key="3">
    <source>
        <dbReference type="Pfam" id="PF22725"/>
    </source>
</evidence>